<dbReference type="RefSeq" id="XP_068352251.1">
    <property type="nucleotide sequence ID" value="XM_068509701.1"/>
</dbReference>
<evidence type="ECO:0000313" key="3">
    <source>
        <dbReference type="EMBL" id="OHS99114.1"/>
    </source>
</evidence>
<dbReference type="GeneID" id="94844405"/>
<dbReference type="OrthoDB" id="1357022at2759"/>
<protein>
    <recommendedName>
        <fullName evidence="2">RING-type domain-containing protein</fullName>
    </recommendedName>
</protein>
<organism evidence="3 4">
    <name type="scientific">Tritrichomonas foetus</name>
    <dbReference type="NCBI Taxonomy" id="1144522"/>
    <lineage>
        <taxon>Eukaryota</taxon>
        <taxon>Metamonada</taxon>
        <taxon>Parabasalia</taxon>
        <taxon>Tritrichomonadida</taxon>
        <taxon>Tritrichomonadidae</taxon>
        <taxon>Tritrichomonas</taxon>
    </lineage>
</organism>
<dbReference type="InterPro" id="IPR001841">
    <property type="entry name" value="Znf_RING"/>
</dbReference>
<comment type="caution">
    <text evidence="3">The sequence shown here is derived from an EMBL/GenBank/DDBJ whole genome shotgun (WGS) entry which is preliminary data.</text>
</comment>
<keyword evidence="1" id="KW-0863">Zinc-finger</keyword>
<dbReference type="SUPFAM" id="SSF69322">
    <property type="entry name" value="Tricorn protease domain 2"/>
    <property type="match status" value="1"/>
</dbReference>
<name>A0A1J4JIZ1_9EUKA</name>
<proteinExistence type="predicted"/>
<evidence type="ECO:0000313" key="4">
    <source>
        <dbReference type="Proteomes" id="UP000179807"/>
    </source>
</evidence>
<evidence type="ECO:0000259" key="2">
    <source>
        <dbReference type="PROSITE" id="PS50089"/>
    </source>
</evidence>
<dbReference type="VEuPathDB" id="TrichDB:TRFO_34514"/>
<dbReference type="GO" id="GO:0008270">
    <property type="term" value="F:zinc ion binding"/>
    <property type="evidence" value="ECO:0007669"/>
    <property type="project" value="UniProtKB-KW"/>
</dbReference>
<dbReference type="AlphaFoldDB" id="A0A1J4JIZ1"/>
<accession>A0A1J4JIZ1</accession>
<dbReference type="EMBL" id="MLAK01001023">
    <property type="protein sequence ID" value="OHS99114.1"/>
    <property type="molecule type" value="Genomic_DNA"/>
</dbReference>
<reference evidence="3" key="1">
    <citation type="submission" date="2016-10" db="EMBL/GenBank/DDBJ databases">
        <authorList>
            <person name="Benchimol M."/>
            <person name="Almeida L.G."/>
            <person name="Vasconcelos A.T."/>
            <person name="Perreira-Neves A."/>
            <person name="Rosa I.A."/>
            <person name="Tasca T."/>
            <person name="Bogo M.R."/>
            <person name="de Souza W."/>
        </authorList>
    </citation>
    <scope>NUCLEOTIDE SEQUENCE [LARGE SCALE GENOMIC DNA]</scope>
    <source>
        <strain evidence="3">K</strain>
    </source>
</reference>
<keyword evidence="4" id="KW-1185">Reference proteome</keyword>
<evidence type="ECO:0000256" key="1">
    <source>
        <dbReference type="PROSITE-ProRule" id="PRU00175"/>
    </source>
</evidence>
<keyword evidence="1" id="KW-0862">Zinc</keyword>
<feature type="domain" description="RING-type" evidence="2">
    <location>
        <begin position="640"/>
        <end position="693"/>
    </location>
</feature>
<dbReference type="Proteomes" id="UP000179807">
    <property type="component" value="Unassembled WGS sequence"/>
</dbReference>
<keyword evidence="1" id="KW-0479">Metal-binding</keyword>
<dbReference type="PROSITE" id="PS50089">
    <property type="entry name" value="ZF_RING_2"/>
    <property type="match status" value="1"/>
</dbReference>
<sequence length="716" mass="81756">MTVFRHIEFVDEDEIDQFTTQTNPPFPAPICFYAIRRKRRIDVTEFGLPRSVLGMEIFYSNQKCDAPIVSCSYSPDGLKVICITDQQRGFLYDMKKSPTIPPVNFGPDILQACFLDDDNILFVNNLYEIFEAPVSDPNKRSKMSSIQPCTINVIEKYQQFIFYCTSIGIYLNSKRLTNTEAYACTCDGKNVYFLTLSGIIQYNLSTRQISTVFTRNQILAHLRQDSMVLSSSPLCYVSNINYLILCTKDKVLGFSLDKGTIGPIYKHSDEPLLGVAADGQDIFFVTSQNLHYLMFPKFKPRKEQVAGSDYINQLKTIVGIEDPLKQFTETSNLLQKHPDSHLQLIPLMVDSYCRLTPEQSVDIQPTLLHTLKKFRGIVSFDTFYDKLAQFARESEIWRFVMGFESLNEGLLLRTARSGSKMPVADVVFYLERCDPNDVNAAELCDMFPEIAHTVVKAVGDAAAPFILPRMNKLEYEALKSMKTGTGSIMDVRVCEKLGDKPKFVKNNAIFYLLDTAKTRNDWNEALQIAEELGIESEIKQCKTKIDSTEDIRAKLLKETLDLSEQTEVLMQLVNELEKAAPNKTYEDYSVFAKSIAKRIDSGIKSAHEKRGEEHQIIEELMRQKKAMRQQVVEVKEYDKCERCRKVLGKGKMIAFRCGHAFHPDCKKAIDAELAQLERRFKRTSMKVRGCPICGPQSSLRVFKNICKISHEWSLDF</sequence>
<gene>
    <name evidence="3" type="ORF">TRFO_34514</name>
</gene>